<organism evidence="1 2">
    <name type="scientific">Novosphingobium subterraneum</name>
    <dbReference type="NCBI Taxonomy" id="48936"/>
    <lineage>
        <taxon>Bacteria</taxon>
        <taxon>Pseudomonadati</taxon>
        <taxon>Pseudomonadota</taxon>
        <taxon>Alphaproteobacteria</taxon>
        <taxon>Sphingomonadales</taxon>
        <taxon>Sphingomonadaceae</taxon>
        <taxon>Novosphingobium</taxon>
    </lineage>
</organism>
<name>A0A0B9A409_9SPHN</name>
<evidence type="ECO:0000313" key="1">
    <source>
        <dbReference type="EMBL" id="KHS44043.1"/>
    </source>
</evidence>
<dbReference type="InterPro" id="IPR010836">
    <property type="entry name" value="SapC"/>
</dbReference>
<dbReference type="Pfam" id="PF07277">
    <property type="entry name" value="SapC"/>
    <property type="match status" value="1"/>
</dbReference>
<accession>A0A0B9A409</accession>
<evidence type="ECO:0000313" key="2">
    <source>
        <dbReference type="Proteomes" id="UP000031338"/>
    </source>
</evidence>
<comment type="caution">
    <text evidence="1">The sequence shown here is derived from an EMBL/GenBank/DDBJ whole genome shotgun (WGS) entry which is preliminary data.</text>
</comment>
<keyword evidence="2" id="KW-1185">Reference proteome</keyword>
<dbReference type="STRING" id="48936.NJ75_03445"/>
<gene>
    <name evidence="1" type="ORF">NJ75_03445</name>
</gene>
<dbReference type="EMBL" id="JRVC01000019">
    <property type="protein sequence ID" value="KHS44043.1"/>
    <property type="molecule type" value="Genomic_DNA"/>
</dbReference>
<dbReference type="Proteomes" id="UP000031338">
    <property type="component" value="Unassembled WGS sequence"/>
</dbReference>
<dbReference type="RefSeq" id="WP_039336637.1">
    <property type="nucleotide sequence ID" value="NZ_JRVC01000019.1"/>
</dbReference>
<dbReference type="PATRIC" id="fig|48936.3.peg.3472"/>
<proteinExistence type="predicted"/>
<dbReference type="AlphaFoldDB" id="A0A0B9A409"/>
<reference evidence="1 2" key="1">
    <citation type="submission" date="2014-10" db="EMBL/GenBank/DDBJ databases">
        <title>Draft genome sequence of Novosphingobium subterraneum DSM 12447.</title>
        <authorList>
            <person name="Gan H.M."/>
            <person name="Gan H.Y."/>
            <person name="Savka M.A."/>
        </authorList>
    </citation>
    <scope>NUCLEOTIDE SEQUENCE [LARGE SCALE GENOMIC DNA]</scope>
    <source>
        <strain evidence="1 2">DSM 12447</strain>
    </source>
</reference>
<protein>
    <submittedName>
        <fullName evidence="1">SapC</fullName>
    </submittedName>
</protein>
<sequence length="239" mass="25828">MSNHAVLNPADHGELRIDTAASAELGDNVMACATVPAEFRSVQAHYPIVLRRDLATGKLEALALLGFETGENLFLRSGRWDAPYRPLSMAIRPFLIGRAPTPDGVGQVHVDLDHPRISRTGEGVRVFDASGQPTPYLEDIAAKLGDLDHAHRESADFFAALDRYELAESFTLEVTLDDGAKNSLVGYHTINEEKLSTLDGAALQDLMASGHLARIYMIIASLSHFGDLVARKNAKVAGG</sequence>